<evidence type="ECO:0000256" key="5">
    <source>
        <dbReference type="SAM" id="SignalP"/>
    </source>
</evidence>
<evidence type="ECO:0000256" key="2">
    <source>
        <dbReference type="ARBA" id="ARBA00009348"/>
    </source>
</evidence>
<dbReference type="SUPFAM" id="SSF50939">
    <property type="entry name" value="Sialidases"/>
    <property type="match status" value="1"/>
</dbReference>
<protein>
    <recommendedName>
        <fullName evidence="3">exo-alpha-sialidase</fullName>
        <ecNumber evidence="3">3.2.1.18</ecNumber>
    </recommendedName>
</protein>
<evidence type="ECO:0000313" key="8">
    <source>
        <dbReference type="Proteomes" id="UP001143309"/>
    </source>
</evidence>
<dbReference type="GO" id="GO:0005737">
    <property type="term" value="C:cytoplasm"/>
    <property type="evidence" value="ECO:0007669"/>
    <property type="project" value="TreeGrafter"/>
</dbReference>
<evidence type="ECO:0000256" key="4">
    <source>
        <dbReference type="SAM" id="MobiDB-lite"/>
    </source>
</evidence>
<feature type="chain" id="PRO_5040747425" description="exo-alpha-sialidase" evidence="5">
    <location>
        <begin position="39"/>
        <end position="435"/>
    </location>
</feature>
<keyword evidence="8" id="KW-1185">Reference proteome</keyword>
<feature type="domain" description="Sialidase" evidence="6">
    <location>
        <begin position="104"/>
        <end position="401"/>
    </location>
</feature>
<dbReference type="CDD" id="cd15482">
    <property type="entry name" value="Sialidase_non-viral"/>
    <property type="match status" value="1"/>
</dbReference>
<proteinExistence type="inferred from homology"/>
<comment type="similarity">
    <text evidence="2">Belongs to the glycosyl hydrolase 33 family.</text>
</comment>
<evidence type="ECO:0000259" key="6">
    <source>
        <dbReference type="Pfam" id="PF13088"/>
    </source>
</evidence>
<reference evidence="7" key="1">
    <citation type="journal article" date="2014" name="Int. J. Syst. Evol. Microbiol.">
        <title>Complete genome sequence of Corynebacterium casei LMG S-19264T (=DSM 44701T), isolated from a smear-ripened cheese.</title>
        <authorList>
            <consortium name="US DOE Joint Genome Institute (JGI-PGF)"/>
            <person name="Walter F."/>
            <person name="Albersmeier A."/>
            <person name="Kalinowski J."/>
            <person name="Ruckert C."/>
        </authorList>
    </citation>
    <scope>NUCLEOTIDE SEQUENCE</scope>
    <source>
        <strain evidence="7">VKM B-2748</strain>
    </source>
</reference>
<dbReference type="PANTHER" id="PTHR10628:SF30">
    <property type="entry name" value="EXO-ALPHA-SIALIDASE"/>
    <property type="match status" value="1"/>
</dbReference>
<reference evidence="7" key="2">
    <citation type="submission" date="2023-01" db="EMBL/GenBank/DDBJ databases">
        <authorList>
            <person name="Sun Q."/>
            <person name="Evtushenko L."/>
        </authorList>
    </citation>
    <scope>NUCLEOTIDE SEQUENCE</scope>
    <source>
        <strain evidence="7">VKM B-2748</strain>
    </source>
</reference>
<dbReference type="Proteomes" id="UP001143309">
    <property type="component" value="Unassembled WGS sequence"/>
</dbReference>
<dbReference type="EC" id="3.2.1.18" evidence="3"/>
<dbReference type="GO" id="GO:0016020">
    <property type="term" value="C:membrane"/>
    <property type="evidence" value="ECO:0007669"/>
    <property type="project" value="TreeGrafter"/>
</dbReference>
<dbReference type="InterPro" id="IPR026856">
    <property type="entry name" value="Sialidase_fam"/>
</dbReference>
<feature type="signal peptide" evidence="5">
    <location>
        <begin position="1"/>
        <end position="38"/>
    </location>
</feature>
<dbReference type="PANTHER" id="PTHR10628">
    <property type="entry name" value="SIALIDASE"/>
    <property type="match status" value="1"/>
</dbReference>
<organism evidence="7 8">
    <name type="scientific">Methylopila turkensis</name>
    <dbReference type="NCBI Taxonomy" id="1437816"/>
    <lineage>
        <taxon>Bacteria</taxon>
        <taxon>Pseudomonadati</taxon>
        <taxon>Pseudomonadota</taxon>
        <taxon>Alphaproteobacteria</taxon>
        <taxon>Hyphomicrobiales</taxon>
        <taxon>Methylopilaceae</taxon>
        <taxon>Methylopila</taxon>
    </lineage>
</organism>
<dbReference type="AlphaFoldDB" id="A0A9W6JNM4"/>
<evidence type="ECO:0000256" key="1">
    <source>
        <dbReference type="ARBA" id="ARBA00000427"/>
    </source>
</evidence>
<accession>A0A9W6JNM4</accession>
<dbReference type="GO" id="GO:0009313">
    <property type="term" value="P:oligosaccharide catabolic process"/>
    <property type="evidence" value="ECO:0007669"/>
    <property type="project" value="TreeGrafter"/>
</dbReference>
<feature type="region of interest" description="Disordered" evidence="4">
    <location>
        <begin position="344"/>
        <end position="364"/>
    </location>
</feature>
<comment type="caution">
    <text evidence="7">The sequence shown here is derived from an EMBL/GenBank/DDBJ whole genome shotgun (WGS) entry which is preliminary data.</text>
</comment>
<keyword evidence="5" id="KW-0732">Signal</keyword>
<dbReference type="GO" id="GO:0006689">
    <property type="term" value="P:ganglioside catabolic process"/>
    <property type="evidence" value="ECO:0007669"/>
    <property type="project" value="TreeGrafter"/>
</dbReference>
<comment type="catalytic activity">
    <reaction evidence="1">
        <text>Hydrolysis of alpha-(2-&gt;3)-, alpha-(2-&gt;6)-, alpha-(2-&gt;8)- glycosidic linkages of terminal sialic acid residues in oligosaccharides, glycoproteins, glycolipids, colominic acid and synthetic substrates.</text>
        <dbReference type="EC" id="3.2.1.18"/>
    </reaction>
</comment>
<dbReference type="InterPro" id="IPR036278">
    <property type="entry name" value="Sialidase_sf"/>
</dbReference>
<dbReference type="RefSeq" id="WP_271200186.1">
    <property type="nucleotide sequence ID" value="NZ_BSFL01000002.1"/>
</dbReference>
<name>A0A9W6JNM4_9HYPH</name>
<evidence type="ECO:0000256" key="3">
    <source>
        <dbReference type="ARBA" id="ARBA00012733"/>
    </source>
</evidence>
<dbReference type="EMBL" id="BSFL01000002">
    <property type="protein sequence ID" value="GLK79686.1"/>
    <property type="molecule type" value="Genomic_DNA"/>
</dbReference>
<dbReference type="InterPro" id="IPR011040">
    <property type="entry name" value="Sialidase"/>
</dbReference>
<gene>
    <name evidence="7" type="ORF">GCM10008174_14270</name>
</gene>
<evidence type="ECO:0000313" key="7">
    <source>
        <dbReference type="EMBL" id="GLK79686.1"/>
    </source>
</evidence>
<sequence>MNALPKSRAPRWFALRRRKLRPIVVAASLLASIGLALAAPSEAGSATPEKALFTSSFSVCYRAPALINSKGALTVIVERRFGYEKDVAAAADLKPARRKVQRCTDSGSIDLVARRSTDGGETWSDLSVVVDHKTFMTDGYTVALAGNATLAPAGDDNVLLVFSVNRSKGPRNSIRCVRFKASDRAECDGVRAEQALWMSRSADGGRSWSKAEPLTFVGPSTRIKQPGPGHGVRLASGRIVVPAYPRLLLSDDGGRTWREGATTHGEGALQGGETVIGSPDGVRLVASLRPTGAAFQMTGDGRPYRISAVSLDGGETYASVTRDDDLSIPPVTPGFLVDGPVQALSHPTSDGPTNGRAKGRDRKDLTLSVSRDDGRTWSSCLIDRRGAGYSDLALVRAGQVAMVFEGALAPKDDYRAAIKFRALPLQPAGDICLRP</sequence>
<dbReference type="Gene3D" id="2.120.10.10">
    <property type="match status" value="1"/>
</dbReference>
<dbReference type="GO" id="GO:0004308">
    <property type="term" value="F:exo-alpha-sialidase activity"/>
    <property type="evidence" value="ECO:0007669"/>
    <property type="project" value="UniProtKB-EC"/>
</dbReference>
<dbReference type="Pfam" id="PF13088">
    <property type="entry name" value="BNR_2"/>
    <property type="match status" value="1"/>
</dbReference>